<gene>
    <name evidence="1" type="ORF">R3W88_031457</name>
</gene>
<evidence type="ECO:0000313" key="1">
    <source>
        <dbReference type="EMBL" id="KAK4726540.1"/>
    </source>
</evidence>
<comment type="caution">
    <text evidence="1">The sequence shown here is derived from an EMBL/GenBank/DDBJ whole genome shotgun (WGS) entry which is preliminary data.</text>
</comment>
<accession>A0AAV9LP03</accession>
<dbReference type="AlphaFoldDB" id="A0AAV9LP03"/>
<reference evidence="1 2" key="1">
    <citation type="submission" date="2023-10" db="EMBL/GenBank/DDBJ databases">
        <title>Genome-Wide Identification Analysis in wild type Solanum Pinnatisectum Reveals Some Genes Defensing Phytophthora Infestans.</title>
        <authorList>
            <person name="Sun C."/>
        </authorList>
    </citation>
    <scope>NUCLEOTIDE SEQUENCE [LARGE SCALE GENOMIC DNA]</scope>
    <source>
        <strain evidence="1">LQN</strain>
        <tissue evidence="1">Leaf</tissue>
    </source>
</reference>
<protein>
    <submittedName>
        <fullName evidence="1">Uncharacterized protein</fullName>
    </submittedName>
</protein>
<proteinExistence type="predicted"/>
<dbReference type="Proteomes" id="UP001311915">
    <property type="component" value="Unassembled WGS sequence"/>
</dbReference>
<keyword evidence="2" id="KW-1185">Reference proteome</keyword>
<evidence type="ECO:0000313" key="2">
    <source>
        <dbReference type="Proteomes" id="UP001311915"/>
    </source>
</evidence>
<organism evidence="1 2">
    <name type="scientific">Solanum pinnatisectum</name>
    <name type="common">tansyleaf nightshade</name>
    <dbReference type="NCBI Taxonomy" id="50273"/>
    <lineage>
        <taxon>Eukaryota</taxon>
        <taxon>Viridiplantae</taxon>
        <taxon>Streptophyta</taxon>
        <taxon>Embryophyta</taxon>
        <taxon>Tracheophyta</taxon>
        <taxon>Spermatophyta</taxon>
        <taxon>Magnoliopsida</taxon>
        <taxon>eudicotyledons</taxon>
        <taxon>Gunneridae</taxon>
        <taxon>Pentapetalae</taxon>
        <taxon>asterids</taxon>
        <taxon>lamiids</taxon>
        <taxon>Solanales</taxon>
        <taxon>Solanaceae</taxon>
        <taxon>Solanoideae</taxon>
        <taxon>Solaneae</taxon>
        <taxon>Solanum</taxon>
    </lineage>
</organism>
<dbReference type="EMBL" id="JAWPEI010000005">
    <property type="protein sequence ID" value="KAK4726540.1"/>
    <property type="molecule type" value="Genomic_DNA"/>
</dbReference>
<sequence>MRRNREIAYSIPKPTPPACAFFFFLTCETQELYTANPANNPTKSRRLYTSNRPVPFFPFFQGFPNLLHCLPLKRGEKFKKILNFLNGFRPLNHPNLPYKRFSMLKL</sequence>
<name>A0AAV9LP03_9SOLN</name>